<dbReference type="InterPro" id="IPR050237">
    <property type="entry name" value="ATP-dep_AMP-bd_enzyme"/>
</dbReference>
<evidence type="ECO:0000313" key="5">
    <source>
        <dbReference type="EMBL" id="PKG28240.1"/>
    </source>
</evidence>
<keyword evidence="6" id="KW-1185">Reference proteome</keyword>
<dbReference type="InterPro" id="IPR042099">
    <property type="entry name" value="ANL_N_sf"/>
</dbReference>
<accession>A0A2N0ZFF1</accession>
<dbReference type="EMBL" id="PISD01000030">
    <property type="protein sequence ID" value="PKG28240.1"/>
    <property type="molecule type" value="Genomic_DNA"/>
</dbReference>
<evidence type="ECO:0000256" key="2">
    <source>
        <dbReference type="ARBA" id="ARBA00022598"/>
    </source>
</evidence>
<proteinExistence type="inferred from homology"/>
<gene>
    <name evidence="5" type="ORF">CWS20_13590</name>
</gene>
<dbReference type="PROSITE" id="PS00455">
    <property type="entry name" value="AMP_BINDING"/>
    <property type="match status" value="1"/>
</dbReference>
<reference evidence="5 6" key="1">
    <citation type="journal article" date="2010" name="Int. J. Syst. Evol. Microbiol.">
        <title>Bacillus horneckiae sp. nov., isolated from a spacecraft-assembly clean room.</title>
        <authorList>
            <person name="Vaishampayan P."/>
            <person name="Probst A."/>
            <person name="Krishnamurthi S."/>
            <person name="Ghosh S."/>
            <person name="Osman S."/>
            <person name="McDowall A."/>
            <person name="Ruckmani A."/>
            <person name="Mayilraj S."/>
            <person name="Venkateswaran K."/>
        </authorList>
    </citation>
    <scope>NUCLEOTIDE SEQUENCE [LARGE SCALE GENOMIC DNA]</scope>
    <source>
        <strain evidence="6">1PO1SC</strain>
    </source>
</reference>
<dbReference type="Pfam" id="PF13193">
    <property type="entry name" value="AMP-binding_C"/>
    <property type="match status" value="1"/>
</dbReference>
<dbReference type="SUPFAM" id="SSF56801">
    <property type="entry name" value="Acetyl-CoA synthetase-like"/>
    <property type="match status" value="1"/>
</dbReference>
<dbReference type="AlphaFoldDB" id="A0A2N0ZFF1"/>
<evidence type="ECO:0000313" key="6">
    <source>
        <dbReference type="Proteomes" id="UP000233343"/>
    </source>
</evidence>
<dbReference type="PANTHER" id="PTHR43767:SF1">
    <property type="entry name" value="NONRIBOSOMAL PEPTIDE SYNTHASE PES1 (EUROFUNG)-RELATED"/>
    <property type="match status" value="1"/>
</dbReference>
<keyword evidence="2 5" id="KW-0436">Ligase</keyword>
<dbReference type="Gene3D" id="3.30.300.30">
    <property type="match status" value="1"/>
</dbReference>
<sequence>MDIVGNRTLTDLLDEKVKMYGEKTFLIFEDKEAKRYELTYKKFQEQTNRLGRALLTNGITKGQHVTLHLPNSIDFMIAWFALARIGAVMVPTNILSTSDEMKYILEHSESVLLITELEYLEKFQAVKQHLPHLNDIWLARYEGSEHKERSLSFLMAHENTSFPASLIEADDIAAMLYTSGTTSKPKGVQVTHANYLFAGEVMSKSIRLSPEDRQIIVLPLFHGNAQYYSTMSALTAGASIAMTEKFSASRYFKQAKRLGATVGSLFAAPMRMILAQAYDREDRNNEMRVIWFAQSLTDDQLSTFEQRFNVPLLQLYGMTETIGVPLMNPIDGIRRNRSMGKPTIGYEVKIIDKNGHEAPLGEAGQIIVKGVPGRTVMKGYFKNNEATAETLKNGWLYTGDNARVDEAGYFYFVDRIKDMIKRSGENVAASEVESVLNRHPSVYESAVIGVSDDIRDEAIIAFIICHQEAAVTEKELISYCKERMANFKVPNRILFLKEFPRTSVGKIQKHLLKQSYEKNHLAY</sequence>
<comment type="similarity">
    <text evidence="1">Belongs to the ATP-dependent AMP-binding enzyme family.</text>
</comment>
<feature type="domain" description="AMP-dependent synthetase/ligase" evidence="3">
    <location>
        <begin position="14"/>
        <end position="381"/>
    </location>
</feature>
<dbReference type="Pfam" id="PF00501">
    <property type="entry name" value="AMP-binding"/>
    <property type="match status" value="1"/>
</dbReference>
<dbReference type="GO" id="GO:0016878">
    <property type="term" value="F:acid-thiol ligase activity"/>
    <property type="evidence" value="ECO:0007669"/>
    <property type="project" value="UniProtKB-ARBA"/>
</dbReference>
<dbReference type="Gene3D" id="3.40.50.12780">
    <property type="entry name" value="N-terminal domain of ligase-like"/>
    <property type="match status" value="1"/>
</dbReference>
<dbReference type="InterPro" id="IPR045851">
    <property type="entry name" value="AMP-bd_C_sf"/>
</dbReference>
<dbReference type="InterPro" id="IPR020845">
    <property type="entry name" value="AMP-binding_CS"/>
</dbReference>
<evidence type="ECO:0000256" key="1">
    <source>
        <dbReference type="ARBA" id="ARBA00006432"/>
    </source>
</evidence>
<dbReference type="Proteomes" id="UP000233343">
    <property type="component" value="Unassembled WGS sequence"/>
</dbReference>
<comment type="caution">
    <text evidence="5">The sequence shown here is derived from an EMBL/GenBank/DDBJ whole genome shotgun (WGS) entry which is preliminary data.</text>
</comment>
<protein>
    <submittedName>
        <fullName evidence="5">ATP-dependent acyl-CoA ligase</fullName>
    </submittedName>
</protein>
<dbReference type="RefSeq" id="WP_066189651.1">
    <property type="nucleotide sequence ID" value="NZ_JARMMB010000015.1"/>
</dbReference>
<dbReference type="PANTHER" id="PTHR43767">
    <property type="entry name" value="LONG-CHAIN-FATTY-ACID--COA LIGASE"/>
    <property type="match status" value="1"/>
</dbReference>
<dbReference type="FunFam" id="3.30.300.30:FF:000008">
    <property type="entry name" value="2,3-dihydroxybenzoate-AMP ligase"/>
    <property type="match status" value="1"/>
</dbReference>
<evidence type="ECO:0000259" key="4">
    <source>
        <dbReference type="Pfam" id="PF13193"/>
    </source>
</evidence>
<feature type="domain" description="AMP-binding enzyme C-terminal" evidence="4">
    <location>
        <begin position="431"/>
        <end position="506"/>
    </location>
</feature>
<evidence type="ECO:0000259" key="3">
    <source>
        <dbReference type="Pfam" id="PF00501"/>
    </source>
</evidence>
<dbReference type="InterPro" id="IPR025110">
    <property type="entry name" value="AMP-bd_C"/>
</dbReference>
<organism evidence="5 6">
    <name type="scientific">Cytobacillus horneckiae</name>
    <dbReference type="NCBI Taxonomy" id="549687"/>
    <lineage>
        <taxon>Bacteria</taxon>
        <taxon>Bacillati</taxon>
        <taxon>Bacillota</taxon>
        <taxon>Bacilli</taxon>
        <taxon>Bacillales</taxon>
        <taxon>Bacillaceae</taxon>
        <taxon>Cytobacillus</taxon>
    </lineage>
</organism>
<name>A0A2N0ZFF1_9BACI</name>
<dbReference type="InterPro" id="IPR000873">
    <property type="entry name" value="AMP-dep_synth/lig_dom"/>
</dbReference>